<accession>A0A915J7F2</accession>
<dbReference type="PROSITE" id="PS50262">
    <property type="entry name" value="G_PROTEIN_RECEP_F1_2"/>
    <property type="match status" value="1"/>
</dbReference>
<organism evidence="12 13">
    <name type="scientific">Romanomermis culicivorax</name>
    <name type="common">Nematode worm</name>
    <dbReference type="NCBI Taxonomy" id="13658"/>
    <lineage>
        <taxon>Eukaryota</taxon>
        <taxon>Metazoa</taxon>
        <taxon>Ecdysozoa</taxon>
        <taxon>Nematoda</taxon>
        <taxon>Enoplea</taxon>
        <taxon>Dorylaimia</taxon>
        <taxon>Mermithida</taxon>
        <taxon>Mermithoidea</taxon>
        <taxon>Mermithidae</taxon>
        <taxon>Romanomermis</taxon>
    </lineage>
</organism>
<dbReference type="AlphaFoldDB" id="A0A915J7F2"/>
<evidence type="ECO:0000256" key="2">
    <source>
        <dbReference type="ARBA" id="ARBA00022475"/>
    </source>
</evidence>
<name>A0A915J7F2_ROMCU</name>
<protein>
    <submittedName>
        <fullName evidence="13">G-protein coupled receptors family 1 profile domain-containing protein</fullName>
    </submittedName>
</protein>
<dbReference type="GO" id="GO:0042277">
    <property type="term" value="F:peptide binding"/>
    <property type="evidence" value="ECO:0007669"/>
    <property type="project" value="TreeGrafter"/>
</dbReference>
<evidence type="ECO:0000313" key="12">
    <source>
        <dbReference type="Proteomes" id="UP000887565"/>
    </source>
</evidence>
<feature type="transmembrane region" description="Helical" evidence="10">
    <location>
        <begin position="184"/>
        <end position="205"/>
    </location>
</feature>
<feature type="transmembrane region" description="Helical" evidence="10">
    <location>
        <begin position="318"/>
        <end position="342"/>
    </location>
</feature>
<dbReference type="PRINTS" id="PR00237">
    <property type="entry name" value="GPCRRHODOPSN"/>
</dbReference>
<dbReference type="PANTHER" id="PTHR24229:SF40">
    <property type="entry name" value="ALLATOSTATIN C RECEPTOR 1-RELATED"/>
    <property type="match status" value="1"/>
</dbReference>
<evidence type="ECO:0000256" key="3">
    <source>
        <dbReference type="ARBA" id="ARBA00022692"/>
    </source>
</evidence>
<evidence type="ECO:0000256" key="1">
    <source>
        <dbReference type="ARBA" id="ARBA00004651"/>
    </source>
</evidence>
<dbReference type="GO" id="GO:0005886">
    <property type="term" value="C:plasma membrane"/>
    <property type="evidence" value="ECO:0007669"/>
    <property type="project" value="UniProtKB-SubCell"/>
</dbReference>
<dbReference type="InterPro" id="IPR000276">
    <property type="entry name" value="GPCR_Rhodpsn"/>
</dbReference>
<sequence>MRLTEPVFLAYLCAGPFFVVYLLTGTWSFGRLICRLSYICEGLNKTMSIYLLVILSGDRYLAACRPTSSFRYRTIRTAVYSIICLIAFVFFTNLPIYWYTDVHDHTQKCSQCGIWFPSMLIEKANSSVSYRNQIQKTANIQSKDRENFNYNKSSSFENEKQLVSTSTTSAINFDSSTTKNLEHFYFVFLLFVYFIVPAVLIIGFYTKIVLRIRQKGGKLFGGQKGSKNCKKCSDEQSSEQDYILWKLTSTSSTTKHIPSDRQNYRSNKGIERSRRKHKITKSVSLVVSLYFLCWTPYWILVMITLWSKTASVHSTTFVFFATTVHLMPYVNSCVDPILYAFLNKRLWAAYNFEKNRKRRNFVSSFRKSNFLMKKGDEKFETSDPQQRLTQFSSSETPSNNALLSSANNINSSEHVDPIFISIQRYTANNRRIDRKTDEKEDKNETLIVFSPDIDQEL</sequence>
<keyword evidence="12" id="KW-1185">Reference proteome</keyword>
<feature type="transmembrane region" description="Helical" evidence="10">
    <location>
        <begin position="36"/>
        <end position="57"/>
    </location>
</feature>
<evidence type="ECO:0000256" key="8">
    <source>
        <dbReference type="ARBA" id="ARBA00023224"/>
    </source>
</evidence>
<evidence type="ECO:0000256" key="10">
    <source>
        <dbReference type="SAM" id="Phobius"/>
    </source>
</evidence>
<proteinExistence type="predicted"/>
<evidence type="ECO:0000313" key="13">
    <source>
        <dbReference type="WBParaSite" id="nRc.2.0.1.t22065-RA"/>
    </source>
</evidence>
<dbReference type="GO" id="GO:0043005">
    <property type="term" value="C:neuron projection"/>
    <property type="evidence" value="ECO:0007669"/>
    <property type="project" value="TreeGrafter"/>
</dbReference>
<feature type="transmembrane region" description="Helical" evidence="10">
    <location>
        <begin position="282"/>
        <end position="306"/>
    </location>
</feature>
<keyword evidence="3 10" id="KW-0812">Transmembrane</keyword>
<dbReference type="SUPFAM" id="SSF81321">
    <property type="entry name" value="Family A G protein-coupled receptor-like"/>
    <property type="match status" value="1"/>
</dbReference>
<keyword evidence="4 10" id="KW-1133">Transmembrane helix</keyword>
<evidence type="ECO:0000256" key="7">
    <source>
        <dbReference type="ARBA" id="ARBA00023170"/>
    </source>
</evidence>
<keyword evidence="8" id="KW-0807">Transducer</keyword>
<keyword evidence="7" id="KW-0675">Receptor</keyword>
<feature type="transmembrane region" description="Helical" evidence="10">
    <location>
        <begin position="7"/>
        <end position="30"/>
    </location>
</feature>
<reference evidence="13" key="1">
    <citation type="submission" date="2022-11" db="UniProtKB">
        <authorList>
            <consortium name="WormBaseParasite"/>
        </authorList>
    </citation>
    <scope>IDENTIFICATION</scope>
</reference>
<feature type="domain" description="G-protein coupled receptors family 1 profile" evidence="11">
    <location>
        <begin position="1"/>
        <end position="339"/>
    </location>
</feature>
<feature type="compositionally biased region" description="Polar residues" evidence="9">
    <location>
        <begin position="383"/>
        <end position="397"/>
    </location>
</feature>
<evidence type="ECO:0000259" key="11">
    <source>
        <dbReference type="PROSITE" id="PS50262"/>
    </source>
</evidence>
<evidence type="ECO:0000256" key="6">
    <source>
        <dbReference type="ARBA" id="ARBA00023136"/>
    </source>
</evidence>
<feature type="region of interest" description="Disordered" evidence="9">
    <location>
        <begin position="383"/>
        <end position="405"/>
    </location>
</feature>
<dbReference type="GO" id="GO:0004930">
    <property type="term" value="F:G protein-coupled receptor activity"/>
    <property type="evidence" value="ECO:0007669"/>
    <property type="project" value="UniProtKB-KW"/>
</dbReference>
<feature type="transmembrane region" description="Helical" evidence="10">
    <location>
        <begin position="78"/>
        <end position="98"/>
    </location>
</feature>
<dbReference type="WBParaSite" id="nRc.2.0.1.t22065-RA">
    <property type="protein sequence ID" value="nRc.2.0.1.t22065-RA"/>
    <property type="gene ID" value="nRc.2.0.1.g22065"/>
</dbReference>
<keyword evidence="5" id="KW-0297">G-protein coupled receptor</keyword>
<dbReference type="Gene3D" id="1.20.1070.10">
    <property type="entry name" value="Rhodopsin 7-helix transmembrane proteins"/>
    <property type="match status" value="1"/>
</dbReference>
<keyword evidence="6 10" id="KW-0472">Membrane</keyword>
<dbReference type="Pfam" id="PF00001">
    <property type="entry name" value="7tm_1"/>
    <property type="match status" value="2"/>
</dbReference>
<evidence type="ECO:0000256" key="4">
    <source>
        <dbReference type="ARBA" id="ARBA00022989"/>
    </source>
</evidence>
<comment type="subcellular location">
    <subcellularLocation>
        <location evidence="1">Cell membrane</location>
        <topology evidence="1">Multi-pass membrane protein</topology>
    </subcellularLocation>
</comment>
<dbReference type="InterPro" id="IPR017452">
    <property type="entry name" value="GPCR_Rhodpsn_7TM"/>
</dbReference>
<dbReference type="PANTHER" id="PTHR24229">
    <property type="entry name" value="NEUROPEPTIDES RECEPTOR"/>
    <property type="match status" value="1"/>
</dbReference>
<dbReference type="Proteomes" id="UP000887565">
    <property type="component" value="Unplaced"/>
</dbReference>
<keyword evidence="2" id="KW-1003">Cell membrane</keyword>
<evidence type="ECO:0000256" key="5">
    <source>
        <dbReference type="ARBA" id="ARBA00023040"/>
    </source>
</evidence>
<evidence type="ECO:0000256" key="9">
    <source>
        <dbReference type="SAM" id="MobiDB-lite"/>
    </source>
</evidence>